<dbReference type="KEGG" id="egt:105969791"/>
<dbReference type="Gene3D" id="3.30.559.10">
    <property type="entry name" value="Chloramphenicol acetyltransferase-like domain"/>
    <property type="match status" value="2"/>
</dbReference>
<dbReference type="Proteomes" id="UP000030748">
    <property type="component" value="Unassembled WGS sequence"/>
</dbReference>
<keyword evidence="2" id="KW-0808">Transferase</keyword>
<dbReference type="PANTHER" id="PTHR31623:SF17">
    <property type="entry name" value="F21J9.9"/>
    <property type="match status" value="1"/>
</dbReference>
<comment type="similarity">
    <text evidence="1">Belongs to the plant acyltransferase family.</text>
</comment>
<dbReference type="OrthoDB" id="906443at2759"/>
<dbReference type="EMBL" id="KI631584">
    <property type="protein sequence ID" value="EYU26834.1"/>
    <property type="molecule type" value="Genomic_DNA"/>
</dbReference>
<protein>
    <submittedName>
        <fullName evidence="4">Uncharacterized protein</fullName>
    </submittedName>
</protein>
<evidence type="ECO:0000256" key="2">
    <source>
        <dbReference type="ARBA" id="ARBA00022679"/>
    </source>
</evidence>
<dbReference type="Pfam" id="PF02458">
    <property type="entry name" value="Transferase"/>
    <property type="match status" value="1"/>
</dbReference>
<evidence type="ECO:0000256" key="1">
    <source>
        <dbReference type="ARBA" id="ARBA00009861"/>
    </source>
</evidence>
<proteinExistence type="inferred from homology"/>
<dbReference type="PhylomeDB" id="A0A022QGX0"/>
<organism evidence="4 5">
    <name type="scientific">Erythranthe guttata</name>
    <name type="common">Yellow monkey flower</name>
    <name type="synonym">Mimulus guttatus</name>
    <dbReference type="NCBI Taxonomy" id="4155"/>
    <lineage>
        <taxon>Eukaryota</taxon>
        <taxon>Viridiplantae</taxon>
        <taxon>Streptophyta</taxon>
        <taxon>Embryophyta</taxon>
        <taxon>Tracheophyta</taxon>
        <taxon>Spermatophyta</taxon>
        <taxon>Magnoliopsida</taxon>
        <taxon>eudicotyledons</taxon>
        <taxon>Gunneridae</taxon>
        <taxon>Pentapetalae</taxon>
        <taxon>asterids</taxon>
        <taxon>lamiids</taxon>
        <taxon>Lamiales</taxon>
        <taxon>Phrymaceae</taxon>
        <taxon>Erythranthe</taxon>
    </lineage>
</organism>
<dbReference type="eggNOG" id="ENOG502QQQA">
    <property type="taxonomic scope" value="Eukaryota"/>
</dbReference>
<accession>A0A022QGX0</accession>
<reference evidence="4 5" key="1">
    <citation type="journal article" date="2013" name="Proc. Natl. Acad. Sci. U.S.A.">
        <title>Fine-scale variation in meiotic recombination in Mimulus inferred from population shotgun sequencing.</title>
        <authorList>
            <person name="Hellsten U."/>
            <person name="Wright K.M."/>
            <person name="Jenkins J."/>
            <person name="Shu S."/>
            <person name="Yuan Y."/>
            <person name="Wessler S.R."/>
            <person name="Schmutz J."/>
            <person name="Willis J.H."/>
            <person name="Rokhsar D.S."/>
        </authorList>
    </citation>
    <scope>NUCLEOTIDE SEQUENCE [LARGE SCALE GENOMIC DNA]</scope>
    <source>
        <strain evidence="5">cv. DUN x IM62</strain>
    </source>
</reference>
<dbReference type="STRING" id="4155.A0A022QGX0"/>
<dbReference type="InterPro" id="IPR023213">
    <property type="entry name" value="CAT-like_dom_sf"/>
</dbReference>
<gene>
    <name evidence="4" type="ORF">MIMGU_mgv1a020307mg</name>
</gene>
<evidence type="ECO:0000313" key="4">
    <source>
        <dbReference type="EMBL" id="EYU26834.1"/>
    </source>
</evidence>
<dbReference type="OMA" id="ICRANAM"/>
<dbReference type="PANTHER" id="PTHR31623">
    <property type="entry name" value="F21J9.9"/>
    <property type="match status" value="1"/>
</dbReference>
<dbReference type="GO" id="GO:0016746">
    <property type="term" value="F:acyltransferase activity"/>
    <property type="evidence" value="ECO:0007669"/>
    <property type="project" value="UniProtKB-KW"/>
</dbReference>
<evidence type="ECO:0000256" key="3">
    <source>
        <dbReference type="ARBA" id="ARBA00023315"/>
    </source>
</evidence>
<sequence length="457" mass="51592">MEARVQVISREMIKPSCETPHHLKNMRLSYLDQSTPAIYFPILFFYRADESKGLTTSNHARISQRMKRSISDTLTSFYPLAGRIQDNFVVNCNNAGVVFVHARSGARIVDVVRESNMEEKYLKQYIPCSDQYRSTSISNRPLLLVQVTCFDCGGIAVGVSFLHKMADLASVMAFMGAWAGACREEGGDEVSRVSFNLADFFPAKDFLGSNDSRFPVSDENFVTKRFVFDKEKLRALREAAINPSGSTTVNNPTRIELVSSFIWKHIIDFSKVKNGAKRSIVVGASHAANLRPRKNILENMFGNCIILSSAFSDTTSANANELQELVGKLRRCIRRIDDDYITESQSGDRALNDLQELVTQLITSTKVEDEEEDEQGLLFEWCCFTSWCRFPLYEVDYGWGRPLWVCTTALPLKNLIVLMNTKSGEGIEAWANLNKDNLNLLETKIQLISITNINYNN</sequence>
<evidence type="ECO:0000313" key="5">
    <source>
        <dbReference type="Proteomes" id="UP000030748"/>
    </source>
</evidence>
<name>A0A022QGX0_ERYGU</name>
<keyword evidence="3" id="KW-0012">Acyltransferase</keyword>
<keyword evidence="5" id="KW-1185">Reference proteome</keyword>
<dbReference type="AlphaFoldDB" id="A0A022QGX0"/>